<sequence>MIKSVKKEIKCQFCGNICNEVDLLIRIQTTDIFLGLDWGMPSWKEYRIGMCPNCRAPLMRDNKIIKYTTAKKISSYHLDKLFEDKGF</sequence>
<dbReference type="AlphaFoldDB" id="A0A0F9TY70"/>
<gene>
    <name evidence="1" type="ORF">LCGC14_0595800</name>
</gene>
<protein>
    <submittedName>
        <fullName evidence="1">Uncharacterized protein</fullName>
    </submittedName>
</protein>
<comment type="caution">
    <text evidence="1">The sequence shown here is derived from an EMBL/GenBank/DDBJ whole genome shotgun (WGS) entry which is preliminary data.</text>
</comment>
<reference evidence="1" key="1">
    <citation type="journal article" date="2015" name="Nature">
        <title>Complex archaea that bridge the gap between prokaryotes and eukaryotes.</title>
        <authorList>
            <person name="Spang A."/>
            <person name="Saw J.H."/>
            <person name="Jorgensen S.L."/>
            <person name="Zaremba-Niedzwiedzka K."/>
            <person name="Martijn J."/>
            <person name="Lind A.E."/>
            <person name="van Eijk R."/>
            <person name="Schleper C."/>
            <person name="Guy L."/>
            <person name="Ettema T.J."/>
        </authorList>
    </citation>
    <scope>NUCLEOTIDE SEQUENCE</scope>
</reference>
<name>A0A0F9TY70_9ZZZZ</name>
<proteinExistence type="predicted"/>
<evidence type="ECO:0000313" key="1">
    <source>
        <dbReference type="EMBL" id="KKN54086.1"/>
    </source>
</evidence>
<accession>A0A0F9TY70</accession>
<dbReference type="EMBL" id="LAZR01000943">
    <property type="protein sequence ID" value="KKN54086.1"/>
    <property type="molecule type" value="Genomic_DNA"/>
</dbReference>
<organism evidence="1">
    <name type="scientific">marine sediment metagenome</name>
    <dbReference type="NCBI Taxonomy" id="412755"/>
    <lineage>
        <taxon>unclassified sequences</taxon>
        <taxon>metagenomes</taxon>
        <taxon>ecological metagenomes</taxon>
    </lineage>
</organism>